<evidence type="ECO:0000313" key="3">
    <source>
        <dbReference type="EMBL" id="RAL26734.1"/>
    </source>
</evidence>
<accession>A0A364K8X3</accession>
<reference evidence="3 4" key="2">
    <citation type="submission" date="2018-06" db="EMBL/GenBank/DDBJ databases">
        <authorList>
            <person name="Zhirakovskaya E."/>
        </authorList>
    </citation>
    <scope>NUCLEOTIDE SEQUENCE [LARGE SCALE GENOMIC DNA]</scope>
    <source>
        <strain evidence="3 4">FBKL4.011</strain>
    </source>
</reference>
<feature type="domain" description="HTH cro/C1-type" evidence="2">
    <location>
        <begin position="6"/>
        <end position="60"/>
    </location>
</feature>
<organism evidence="3 4">
    <name type="scientific">Thermoflavimicrobium daqui</name>
    <dbReference type="NCBI Taxonomy" id="2137476"/>
    <lineage>
        <taxon>Bacteria</taxon>
        <taxon>Bacillati</taxon>
        <taxon>Bacillota</taxon>
        <taxon>Bacilli</taxon>
        <taxon>Bacillales</taxon>
        <taxon>Thermoactinomycetaceae</taxon>
        <taxon>Thermoflavimicrobium</taxon>
    </lineage>
</organism>
<dbReference type="RefSeq" id="WP_113657339.1">
    <property type="nucleotide sequence ID" value="NZ_KZ845663.1"/>
</dbReference>
<dbReference type="EMBL" id="QJKK01000001">
    <property type="protein sequence ID" value="RAL26734.1"/>
    <property type="molecule type" value="Genomic_DNA"/>
</dbReference>
<keyword evidence="1" id="KW-0238">DNA-binding</keyword>
<dbReference type="SUPFAM" id="SSF47413">
    <property type="entry name" value="lambda repressor-like DNA-binding domains"/>
    <property type="match status" value="1"/>
</dbReference>
<proteinExistence type="predicted"/>
<dbReference type="PROSITE" id="PS50943">
    <property type="entry name" value="HTH_CROC1"/>
    <property type="match status" value="1"/>
</dbReference>
<dbReference type="GO" id="GO:0003677">
    <property type="term" value="F:DNA binding"/>
    <property type="evidence" value="ECO:0007669"/>
    <property type="project" value="UniProtKB-KW"/>
</dbReference>
<name>A0A364K8X3_9BACL</name>
<keyword evidence="4" id="KW-1185">Reference proteome</keyword>
<dbReference type="InterPro" id="IPR001387">
    <property type="entry name" value="Cro/C1-type_HTH"/>
</dbReference>
<dbReference type="SMART" id="SM00530">
    <property type="entry name" value="HTH_XRE"/>
    <property type="match status" value="1"/>
</dbReference>
<dbReference type="CDD" id="cd00093">
    <property type="entry name" value="HTH_XRE"/>
    <property type="match status" value="1"/>
</dbReference>
<evidence type="ECO:0000259" key="2">
    <source>
        <dbReference type="PROSITE" id="PS50943"/>
    </source>
</evidence>
<dbReference type="Gene3D" id="1.10.260.40">
    <property type="entry name" value="lambda repressor-like DNA-binding domains"/>
    <property type="match status" value="1"/>
</dbReference>
<evidence type="ECO:0000313" key="4">
    <source>
        <dbReference type="Proteomes" id="UP000251213"/>
    </source>
</evidence>
<dbReference type="PANTHER" id="PTHR46558">
    <property type="entry name" value="TRACRIPTIONAL REGULATORY PROTEIN-RELATED-RELATED"/>
    <property type="match status" value="1"/>
</dbReference>
<dbReference type="InterPro" id="IPR010982">
    <property type="entry name" value="Lambda_DNA-bd_dom_sf"/>
</dbReference>
<evidence type="ECO:0000256" key="1">
    <source>
        <dbReference type="ARBA" id="ARBA00023125"/>
    </source>
</evidence>
<dbReference type="AlphaFoldDB" id="A0A364K8X3"/>
<protein>
    <submittedName>
        <fullName evidence="3">Transcriptional regulator</fullName>
    </submittedName>
</protein>
<dbReference type="PANTHER" id="PTHR46558:SF11">
    <property type="entry name" value="HTH-TYPE TRANSCRIPTIONAL REGULATOR XRE"/>
    <property type="match status" value="1"/>
</dbReference>
<dbReference type="Pfam" id="PF01381">
    <property type="entry name" value="HTH_3"/>
    <property type="match status" value="1"/>
</dbReference>
<comment type="caution">
    <text evidence="3">The sequence shown here is derived from an EMBL/GenBank/DDBJ whole genome shotgun (WGS) entry which is preliminary data.</text>
</comment>
<gene>
    <name evidence="3" type="ORF">DL897_01395</name>
</gene>
<reference evidence="3 4" key="1">
    <citation type="submission" date="2018-06" db="EMBL/GenBank/DDBJ databases">
        <title>Thermoflavimicrobium daqus sp. nov., a thermophilic microbe isolated from Moutai-flavour Daqu.</title>
        <authorList>
            <person name="Wang X."/>
            <person name="Zhou H."/>
        </authorList>
    </citation>
    <scope>NUCLEOTIDE SEQUENCE [LARGE SCALE GENOMIC DNA]</scope>
    <source>
        <strain evidence="3 4">FBKL4.011</strain>
    </source>
</reference>
<dbReference type="OrthoDB" id="8115576at2"/>
<sequence length="136" mass="15614">MFKERLIKLRKENKLSQYELANKLGFTRGQISNYELGSREPDLKTLHKIADFFQVTLDYLTGRVDNLTSAETDLRKAINEVSGLSNQNNRNLAMEEIIEVLKVKELTLNGKPIPEDKKVLIIAQLEATLDVLRKQE</sequence>
<dbReference type="Proteomes" id="UP000251213">
    <property type="component" value="Unassembled WGS sequence"/>
</dbReference>